<evidence type="ECO:0000256" key="5">
    <source>
        <dbReference type="ARBA" id="ARBA00038035"/>
    </source>
</evidence>
<dbReference type="PANTHER" id="PTHR48013:SF9">
    <property type="entry name" value="DUAL SPECIFICITY MITOGEN-ACTIVATED PROTEIN KINASE KINASE 5"/>
    <property type="match status" value="1"/>
</dbReference>
<dbReference type="OrthoDB" id="10252354at2759"/>
<evidence type="ECO:0000313" key="12">
    <source>
        <dbReference type="EMBL" id="CDW74308.1"/>
    </source>
</evidence>
<dbReference type="PROSITE" id="PS50011">
    <property type="entry name" value="PROTEIN_KINASE_DOM"/>
    <property type="match status" value="1"/>
</dbReference>
<dbReference type="SUPFAM" id="SSF56112">
    <property type="entry name" value="Protein kinase-like (PK-like)"/>
    <property type="match status" value="1"/>
</dbReference>
<dbReference type="InParanoid" id="A0A078A0M4"/>
<evidence type="ECO:0000256" key="6">
    <source>
        <dbReference type="ARBA" id="ARBA00038999"/>
    </source>
</evidence>
<evidence type="ECO:0000256" key="2">
    <source>
        <dbReference type="ARBA" id="ARBA00022741"/>
    </source>
</evidence>
<protein>
    <recommendedName>
        <fullName evidence="6">mitogen-activated protein kinase kinase</fullName>
        <ecNumber evidence="6">2.7.12.2</ecNumber>
    </recommendedName>
</protein>
<evidence type="ECO:0000256" key="3">
    <source>
        <dbReference type="ARBA" id="ARBA00022777"/>
    </source>
</evidence>
<evidence type="ECO:0000256" key="9">
    <source>
        <dbReference type="ARBA" id="ARBA00051693"/>
    </source>
</evidence>
<reference evidence="12 13" key="1">
    <citation type="submission" date="2014-06" db="EMBL/GenBank/DDBJ databases">
        <authorList>
            <person name="Swart Estienne"/>
        </authorList>
    </citation>
    <scope>NUCLEOTIDE SEQUENCE [LARGE SCALE GENOMIC DNA]</scope>
    <source>
        <strain evidence="12 13">130c</strain>
    </source>
</reference>
<accession>A0A078A0M4</accession>
<organism evidence="12 13">
    <name type="scientific">Stylonychia lemnae</name>
    <name type="common">Ciliate</name>
    <dbReference type="NCBI Taxonomy" id="5949"/>
    <lineage>
        <taxon>Eukaryota</taxon>
        <taxon>Sar</taxon>
        <taxon>Alveolata</taxon>
        <taxon>Ciliophora</taxon>
        <taxon>Intramacronucleata</taxon>
        <taxon>Spirotrichea</taxon>
        <taxon>Stichotrichia</taxon>
        <taxon>Sporadotrichida</taxon>
        <taxon>Oxytrichidae</taxon>
        <taxon>Stylonychinae</taxon>
        <taxon>Stylonychia</taxon>
    </lineage>
</organism>
<feature type="coiled-coil region" evidence="10">
    <location>
        <begin position="335"/>
        <end position="362"/>
    </location>
</feature>
<feature type="domain" description="Protein kinase" evidence="11">
    <location>
        <begin position="22"/>
        <end position="321"/>
    </location>
</feature>
<dbReference type="GO" id="GO:0004708">
    <property type="term" value="F:MAP kinase kinase activity"/>
    <property type="evidence" value="ECO:0007669"/>
    <property type="project" value="UniProtKB-EC"/>
</dbReference>
<dbReference type="SMART" id="SM00220">
    <property type="entry name" value="S_TKc"/>
    <property type="match status" value="1"/>
</dbReference>
<comment type="similarity">
    <text evidence="5">Belongs to the protein kinase superfamily. STE Ser/Thr protein kinase family. MAP kinase kinase subfamily.</text>
</comment>
<dbReference type="EC" id="2.7.12.2" evidence="6"/>
<dbReference type="PANTHER" id="PTHR48013">
    <property type="entry name" value="DUAL SPECIFICITY MITOGEN-ACTIVATED PROTEIN KINASE KINASE 5-RELATED"/>
    <property type="match status" value="1"/>
</dbReference>
<evidence type="ECO:0000256" key="1">
    <source>
        <dbReference type="ARBA" id="ARBA00022679"/>
    </source>
</evidence>
<keyword evidence="1" id="KW-0808">Transferase</keyword>
<proteinExistence type="inferred from homology"/>
<comment type="catalytic activity">
    <reaction evidence="9">
        <text>L-tyrosyl-[protein] + ATP = O-phospho-L-tyrosyl-[protein] + ADP + H(+)</text>
        <dbReference type="Rhea" id="RHEA:10596"/>
        <dbReference type="Rhea" id="RHEA-COMP:10136"/>
        <dbReference type="Rhea" id="RHEA-COMP:20101"/>
        <dbReference type="ChEBI" id="CHEBI:15378"/>
        <dbReference type="ChEBI" id="CHEBI:30616"/>
        <dbReference type="ChEBI" id="CHEBI:46858"/>
        <dbReference type="ChEBI" id="CHEBI:61978"/>
        <dbReference type="ChEBI" id="CHEBI:456216"/>
        <dbReference type="EC" id="2.7.12.2"/>
    </reaction>
</comment>
<evidence type="ECO:0000256" key="7">
    <source>
        <dbReference type="ARBA" id="ARBA00049014"/>
    </source>
</evidence>
<dbReference type="Pfam" id="PF00069">
    <property type="entry name" value="Pkinase"/>
    <property type="match status" value="1"/>
</dbReference>
<comment type="catalytic activity">
    <reaction evidence="7">
        <text>L-seryl-[protein] + ATP = O-phospho-L-seryl-[protein] + ADP + H(+)</text>
        <dbReference type="Rhea" id="RHEA:17989"/>
        <dbReference type="Rhea" id="RHEA-COMP:9863"/>
        <dbReference type="Rhea" id="RHEA-COMP:11604"/>
        <dbReference type="ChEBI" id="CHEBI:15378"/>
        <dbReference type="ChEBI" id="CHEBI:29999"/>
        <dbReference type="ChEBI" id="CHEBI:30616"/>
        <dbReference type="ChEBI" id="CHEBI:83421"/>
        <dbReference type="ChEBI" id="CHEBI:456216"/>
        <dbReference type="EC" id="2.7.12.2"/>
    </reaction>
</comment>
<dbReference type="Proteomes" id="UP000039865">
    <property type="component" value="Unassembled WGS sequence"/>
</dbReference>
<dbReference type="EMBL" id="CCKQ01003204">
    <property type="protein sequence ID" value="CDW74308.1"/>
    <property type="molecule type" value="Genomic_DNA"/>
</dbReference>
<comment type="catalytic activity">
    <reaction evidence="8">
        <text>L-threonyl-[protein] + ATP = O-phospho-L-threonyl-[protein] + ADP + H(+)</text>
        <dbReference type="Rhea" id="RHEA:46608"/>
        <dbReference type="Rhea" id="RHEA-COMP:11060"/>
        <dbReference type="Rhea" id="RHEA-COMP:11605"/>
        <dbReference type="ChEBI" id="CHEBI:15378"/>
        <dbReference type="ChEBI" id="CHEBI:30013"/>
        <dbReference type="ChEBI" id="CHEBI:30616"/>
        <dbReference type="ChEBI" id="CHEBI:61977"/>
        <dbReference type="ChEBI" id="CHEBI:456216"/>
        <dbReference type="EC" id="2.7.12.2"/>
    </reaction>
</comment>
<dbReference type="InterPro" id="IPR000719">
    <property type="entry name" value="Prot_kinase_dom"/>
</dbReference>
<evidence type="ECO:0000259" key="11">
    <source>
        <dbReference type="PROSITE" id="PS50011"/>
    </source>
</evidence>
<keyword evidence="13" id="KW-1185">Reference proteome</keyword>
<dbReference type="InterPro" id="IPR011009">
    <property type="entry name" value="Kinase-like_dom_sf"/>
</dbReference>
<sequence length="367" mass="42797">MKRNLIMSDFSNLDNDAMMNSYSMSCEILQGEFRIMNQDVKIDREGLQNTRTGERSSMILPSEIEVFKKMKFQIFEFSTKRFWGREMEAWYIRLYLKLVDFQQLSRMNVLTWYNKQLLADLNILQIRFYGAFYDEGSVYLALEYMDCGSLNTILKIMKQAYPTQVPLMPELVISCITAQVLKGIQYLHEVRKQLHRDVKPDNILVSSQFGEAKITDFGISKDIEATLNMCSTFVGTLSYMSPERIEGRDYTFPSDIWSVGIAVYEMALGRHPYYEATNPYMLHEMMKTQPTPTLAGIHGISLQIEPQKRASASELLLHPFIQRYNQADADLIFWLKDYQDVYDQVRRKNLETQIELESQLQELAGLK</sequence>
<evidence type="ECO:0000256" key="10">
    <source>
        <dbReference type="SAM" id="Coils"/>
    </source>
</evidence>
<gene>
    <name evidence="12" type="primary">Contig9680.g10349</name>
    <name evidence="12" type="ORF">STYLEM_3302</name>
</gene>
<dbReference type="Gene3D" id="1.10.510.10">
    <property type="entry name" value="Transferase(Phosphotransferase) domain 1"/>
    <property type="match status" value="1"/>
</dbReference>
<evidence type="ECO:0000256" key="4">
    <source>
        <dbReference type="ARBA" id="ARBA00022840"/>
    </source>
</evidence>
<keyword evidence="4" id="KW-0067">ATP-binding</keyword>
<dbReference type="AlphaFoldDB" id="A0A078A0M4"/>
<name>A0A078A0M4_STYLE</name>
<keyword evidence="3 12" id="KW-0418">Kinase</keyword>
<evidence type="ECO:0000256" key="8">
    <source>
        <dbReference type="ARBA" id="ARBA00049299"/>
    </source>
</evidence>
<evidence type="ECO:0000313" key="13">
    <source>
        <dbReference type="Proteomes" id="UP000039865"/>
    </source>
</evidence>
<keyword evidence="2" id="KW-0547">Nucleotide-binding</keyword>
<keyword evidence="10" id="KW-0175">Coiled coil</keyword>
<dbReference type="GO" id="GO:0005524">
    <property type="term" value="F:ATP binding"/>
    <property type="evidence" value="ECO:0007669"/>
    <property type="project" value="UniProtKB-KW"/>
</dbReference>